<evidence type="ECO:0000313" key="3">
    <source>
        <dbReference type="Proteomes" id="UP001164472"/>
    </source>
</evidence>
<feature type="chain" id="PRO_5038485055" description="GyrI-like small molecule binding domain-containing protein" evidence="1">
    <location>
        <begin position="24"/>
        <end position="177"/>
    </location>
</feature>
<dbReference type="AlphaFoldDB" id="A0A9E8KQ39"/>
<organism evidence="2 3">
    <name type="scientific">Alkalimarinus sediminis</name>
    <dbReference type="NCBI Taxonomy" id="1632866"/>
    <lineage>
        <taxon>Bacteria</taxon>
        <taxon>Pseudomonadati</taxon>
        <taxon>Pseudomonadota</taxon>
        <taxon>Gammaproteobacteria</taxon>
        <taxon>Alteromonadales</taxon>
        <taxon>Alteromonadaceae</taxon>
        <taxon>Alkalimarinus</taxon>
    </lineage>
</organism>
<keyword evidence="1" id="KW-0732">Signal</keyword>
<evidence type="ECO:0008006" key="4">
    <source>
        <dbReference type="Google" id="ProtNLM"/>
    </source>
</evidence>
<dbReference type="KEGG" id="asem:NNL22_17515"/>
<reference evidence="2" key="1">
    <citation type="submission" date="2022-07" db="EMBL/GenBank/DDBJ databases">
        <title>Alkalimarinus sp. nov., isolated from gut of a Alitta virens.</title>
        <authorList>
            <person name="Yang A.I."/>
            <person name="Shin N.-R."/>
        </authorList>
    </citation>
    <scope>NUCLEOTIDE SEQUENCE</scope>
    <source>
        <strain evidence="2">FA028</strain>
    </source>
</reference>
<gene>
    <name evidence="2" type="ORF">NNL22_17515</name>
</gene>
<dbReference type="InterPro" id="IPR011256">
    <property type="entry name" value="Reg_factor_effector_dom_sf"/>
</dbReference>
<dbReference type="EMBL" id="CP101527">
    <property type="protein sequence ID" value="UZW74795.1"/>
    <property type="molecule type" value="Genomic_DNA"/>
</dbReference>
<dbReference type="Proteomes" id="UP001164472">
    <property type="component" value="Chromosome"/>
</dbReference>
<evidence type="ECO:0000256" key="1">
    <source>
        <dbReference type="SAM" id="SignalP"/>
    </source>
</evidence>
<dbReference type="RefSeq" id="WP_251810222.1">
    <property type="nucleotide sequence ID" value="NZ_CP101527.1"/>
</dbReference>
<feature type="signal peptide" evidence="1">
    <location>
        <begin position="1"/>
        <end position="23"/>
    </location>
</feature>
<protein>
    <recommendedName>
        <fullName evidence="4">GyrI-like small molecule binding domain-containing protein</fullName>
    </recommendedName>
</protein>
<name>A0A9E8KQ39_9ALTE</name>
<proteinExistence type="predicted"/>
<keyword evidence="3" id="KW-1185">Reference proteome</keyword>
<accession>A0A9E8KQ39</accession>
<dbReference type="Gene3D" id="3.20.80.10">
    <property type="entry name" value="Regulatory factor, effector binding domain"/>
    <property type="match status" value="1"/>
</dbReference>
<evidence type="ECO:0000313" key="2">
    <source>
        <dbReference type="EMBL" id="UZW74795.1"/>
    </source>
</evidence>
<sequence length="177" mass="19698">MRKPLTRWLIMSLMLSFSTILIASTEKPLEVKTVPGIHFFYGEYSLSNKDMHKQGDKIAEKTAYTIATKTPTVLSGPFTYIFENVESFDPSTINAQIGWPVEKSIEGVGSYQFKEVKPLKSVSYIHEGAHTELPNKWKKLVTQAIAEGHKITGEGRTLIRLSGANGDVIAELQLGIQ</sequence>